<feature type="active site" description="Proton donor" evidence="9">
    <location>
        <position position="398"/>
    </location>
</feature>
<dbReference type="Proteomes" id="UP000311382">
    <property type="component" value="Unassembled WGS sequence"/>
</dbReference>
<gene>
    <name evidence="13" type="ORF">DMC30DRAFT_412165</name>
</gene>
<dbReference type="PANTHER" id="PTHR45726:SF3">
    <property type="entry name" value="LEUKOTRIENE A-4 HYDROLASE"/>
    <property type="match status" value="1"/>
</dbReference>
<accession>A0A5C5FQV7</accession>
<sequence>MAPTAPHQPVDQATQSNYKDVHTTHLELDWHLDFAQRFLRGTVTHHLSVDKDGIDKLVLDTSYLVIKRAYLASSPAHDLSFSLPAKRHPTLGSALTIQLGKAYAKGDTIQLVVEYATTDESTALGWLEKGQTDSGKYPFVYAQCQAIHARSLLPCQDTPGVKATYTASVHSTLPVLLSALRVSPPHDAPAPPIDGTVHTTTWEQKNAIPSYLIGIVGGELVFRSLGKRTGVWAQPGVIDAAEWEFKQDTERMVSTAEDLFGPFVWTRYDMVVLPSSFPFGGMEYPQSVLLTPALVVGDRSQVDVVAHELAHFWHGNLVSCAEWDSFWLNEGWTVYSEALIARALHGQPTRDFEYLCERKSLADDLRRYDVDGLRKAQRLHIPYKFGEDPDDFYSSVAYHKGANFLYHLERVVGGVEVFNPYQKEYIQRFAGKSISTREWEEHFWSYWGRFPEKERRLRDEVDFDTWLNGEGLELPVKMEYDTSLADAAYSLASRWSSSRTASLPDLAARFSKSDLEGFSSTQVVVFLETLEGEEAFDGGSNVIEGLEHAYGFEANRNPEIKLRWYALALKAHQYAPSAASWVVQWGRMKYVRPTYRALVKVDADLAKQTFLDNAYRLHPICRRMVGQDLGLEDEGKRA</sequence>
<keyword evidence="14" id="KW-1185">Reference proteome</keyword>
<dbReference type="InterPro" id="IPR045357">
    <property type="entry name" value="Aminopeptidase_N-like_N"/>
</dbReference>
<comment type="cofactor">
    <cofactor evidence="11">
        <name>Zn(2+)</name>
        <dbReference type="ChEBI" id="CHEBI:29105"/>
    </cofactor>
    <text evidence="11">Binds 1 zinc ion per subunit.</text>
</comment>
<dbReference type="Pfam" id="PF01433">
    <property type="entry name" value="Peptidase_M1"/>
    <property type="match status" value="1"/>
</dbReference>
<dbReference type="Gene3D" id="1.25.40.320">
    <property type="entry name" value="Peptidase M1, leukotriene A4 hydrolase/aminopeptidase C-terminal domain"/>
    <property type="match status" value="1"/>
</dbReference>
<dbReference type="SUPFAM" id="SSF48371">
    <property type="entry name" value="ARM repeat"/>
    <property type="match status" value="1"/>
</dbReference>
<dbReference type="Gene3D" id="2.60.40.1730">
    <property type="entry name" value="tricorn interacting facor f3 domain"/>
    <property type="match status" value="1"/>
</dbReference>
<dbReference type="AlphaFoldDB" id="A0A5C5FQV7"/>
<feature type="binding site" evidence="11">
    <location>
        <position position="330"/>
    </location>
    <ligand>
        <name>Zn(2+)</name>
        <dbReference type="ChEBI" id="CHEBI:29105"/>
        <note>catalytic</note>
    </ligand>
</feature>
<protein>
    <submittedName>
        <fullName evidence="13">Peptidase family M1-domain-containing protein</fullName>
    </submittedName>
</protein>
<dbReference type="InterPro" id="IPR042097">
    <property type="entry name" value="Aminopeptidase_N-like_N_sf"/>
</dbReference>
<evidence type="ECO:0000256" key="10">
    <source>
        <dbReference type="PIRSR" id="PIRSR634015-2"/>
    </source>
</evidence>
<evidence type="ECO:0000256" key="5">
    <source>
        <dbReference type="ARBA" id="ARBA00022723"/>
    </source>
</evidence>
<feature type="domain" description="Peptidase M1 leukotriene A4 hydrolase/aminopeptidase C-terminal" evidence="12">
    <location>
        <begin position="483"/>
        <end position="629"/>
    </location>
</feature>
<dbReference type="FunFam" id="3.30.2010.30:FF:000001">
    <property type="entry name" value="Leukotriene A(4) hydrolase"/>
    <property type="match status" value="1"/>
</dbReference>
<comment type="subcellular location">
    <subcellularLocation>
        <location evidence="1">Cytoplasm</location>
    </subcellularLocation>
</comment>
<keyword evidence="8" id="KW-0482">Metalloprotease</keyword>
<evidence type="ECO:0000256" key="6">
    <source>
        <dbReference type="ARBA" id="ARBA00022801"/>
    </source>
</evidence>
<dbReference type="InterPro" id="IPR015211">
    <property type="entry name" value="Peptidase_M1_C"/>
</dbReference>
<keyword evidence="4" id="KW-0645">Protease</keyword>
<name>A0A5C5FQV7_9BASI</name>
<dbReference type="GO" id="GO:0008270">
    <property type="term" value="F:zinc ion binding"/>
    <property type="evidence" value="ECO:0007669"/>
    <property type="project" value="InterPro"/>
</dbReference>
<feature type="binding site" evidence="11">
    <location>
        <position position="307"/>
    </location>
    <ligand>
        <name>Zn(2+)</name>
        <dbReference type="ChEBI" id="CHEBI:29105"/>
        <note>catalytic</note>
    </ligand>
</feature>
<feature type="binding site" evidence="10">
    <location>
        <begin position="278"/>
        <end position="283"/>
    </location>
    <ligand>
        <name>a peptide</name>
        <dbReference type="ChEBI" id="CHEBI:60466"/>
    </ligand>
</feature>
<dbReference type="InterPro" id="IPR038502">
    <property type="entry name" value="M1_LTA-4_hydro/amino_C_sf"/>
</dbReference>
<dbReference type="Pfam" id="PF09127">
    <property type="entry name" value="Leuk-A4-hydro_C"/>
    <property type="match status" value="1"/>
</dbReference>
<keyword evidence="6" id="KW-0378">Hydrolase</keyword>
<evidence type="ECO:0000313" key="13">
    <source>
        <dbReference type="EMBL" id="TNY19035.1"/>
    </source>
</evidence>
<dbReference type="GO" id="GO:0004301">
    <property type="term" value="F:epoxide hydrolase activity"/>
    <property type="evidence" value="ECO:0007669"/>
    <property type="project" value="TreeGrafter"/>
</dbReference>
<dbReference type="InterPro" id="IPR016024">
    <property type="entry name" value="ARM-type_fold"/>
</dbReference>
<dbReference type="InterPro" id="IPR049980">
    <property type="entry name" value="LTA4H_cat"/>
</dbReference>
<dbReference type="OrthoDB" id="79562at2759"/>
<dbReference type="STRING" id="5288.A0A5C5FQV7"/>
<keyword evidence="5 11" id="KW-0479">Metal-binding</keyword>
<dbReference type="GO" id="GO:0006508">
    <property type="term" value="P:proteolysis"/>
    <property type="evidence" value="ECO:0007669"/>
    <property type="project" value="UniProtKB-KW"/>
</dbReference>
<dbReference type="SUPFAM" id="SSF63737">
    <property type="entry name" value="Leukotriene A4 hydrolase N-terminal domain"/>
    <property type="match status" value="1"/>
</dbReference>
<keyword evidence="7 11" id="KW-0862">Zinc</keyword>
<dbReference type="PANTHER" id="PTHR45726">
    <property type="entry name" value="LEUKOTRIENE A-4 HYDROLASE"/>
    <property type="match status" value="1"/>
</dbReference>
<feature type="binding site" evidence="10">
    <location>
        <begin position="143"/>
        <end position="145"/>
    </location>
    <ligand>
        <name>a peptide</name>
        <dbReference type="ChEBI" id="CHEBI:60466"/>
    </ligand>
</feature>
<feature type="active site" description="Proton acceptor" evidence="9">
    <location>
        <position position="308"/>
    </location>
</feature>
<evidence type="ECO:0000256" key="1">
    <source>
        <dbReference type="ARBA" id="ARBA00004496"/>
    </source>
</evidence>
<evidence type="ECO:0000256" key="2">
    <source>
        <dbReference type="ARBA" id="ARBA00010136"/>
    </source>
</evidence>
<comment type="similarity">
    <text evidence="2">Belongs to the peptidase M1 family.</text>
</comment>
<evidence type="ECO:0000313" key="14">
    <source>
        <dbReference type="Proteomes" id="UP000311382"/>
    </source>
</evidence>
<dbReference type="Gene3D" id="1.10.390.10">
    <property type="entry name" value="Neutral Protease Domain 2"/>
    <property type="match status" value="1"/>
</dbReference>
<dbReference type="InterPro" id="IPR001930">
    <property type="entry name" value="Peptidase_M1"/>
</dbReference>
<dbReference type="GO" id="GO:0005829">
    <property type="term" value="C:cytosol"/>
    <property type="evidence" value="ECO:0007669"/>
    <property type="project" value="TreeGrafter"/>
</dbReference>
<evidence type="ECO:0000256" key="3">
    <source>
        <dbReference type="ARBA" id="ARBA00022490"/>
    </source>
</evidence>
<dbReference type="InterPro" id="IPR014782">
    <property type="entry name" value="Peptidase_M1_dom"/>
</dbReference>
<evidence type="ECO:0000256" key="8">
    <source>
        <dbReference type="ARBA" id="ARBA00023049"/>
    </source>
</evidence>
<feature type="binding site" evidence="11">
    <location>
        <position position="311"/>
    </location>
    <ligand>
        <name>Zn(2+)</name>
        <dbReference type="ChEBI" id="CHEBI:29105"/>
        <note>catalytic</note>
    </ligand>
</feature>
<evidence type="ECO:0000259" key="12">
    <source>
        <dbReference type="SMART" id="SM01263"/>
    </source>
</evidence>
<evidence type="ECO:0000256" key="7">
    <source>
        <dbReference type="ARBA" id="ARBA00022833"/>
    </source>
</evidence>
<dbReference type="InterPro" id="IPR027268">
    <property type="entry name" value="Peptidase_M4/M1_CTD_sf"/>
</dbReference>
<dbReference type="SMART" id="SM01263">
    <property type="entry name" value="Leuk-A4-hydro_C"/>
    <property type="match status" value="1"/>
</dbReference>
<organism evidence="13 14">
    <name type="scientific">Rhodotorula diobovata</name>
    <dbReference type="NCBI Taxonomy" id="5288"/>
    <lineage>
        <taxon>Eukaryota</taxon>
        <taxon>Fungi</taxon>
        <taxon>Dikarya</taxon>
        <taxon>Basidiomycota</taxon>
        <taxon>Pucciniomycotina</taxon>
        <taxon>Microbotryomycetes</taxon>
        <taxon>Sporidiobolales</taxon>
        <taxon>Sporidiobolaceae</taxon>
        <taxon>Rhodotorula</taxon>
    </lineage>
</organism>
<feature type="binding site" evidence="10">
    <location>
        <begin position="587"/>
        <end position="589"/>
    </location>
    <ligand>
        <name>a peptide</name>
        <dbReference type="ChEBI" id="CHEBI:60466"/>
    </ligand>
</feature>
<evidence type="ECO:0000256" key="11">
    <source>
        <dbReference type="PIRSR" id="PIRSR634015-3"/>
    </source>
</evidence>
<dbReference type="Pfam" id="PF17900">
    <property type="entry name" value="Peptidase_M1_N"/>
    <property type="match status" value="1"/>
</dbReference>
<proteinExistence type="inferred from homology"/>
<evidence type="ECO:0000256" key="4">
    <source>
        <dbReference type="ARBA" id="ARBA00022670"/>
    </source>
</evidence>
<dbReference type="PRINTS" id="PR00756">
    <property type="entry name" value="ALADIPTASE"/>
</dbReference>
<evidence type="ECO:0000256" key="9">
    <source>
        <dbReference type="PIRSR" id="PIRSR634015-1"/>
    </source>
</evidence>
<dbReference type="EMBL" id="SOZI01000111">
    <property type="protein sequence ID" value="TNY19035.1"/>
    <property type="molecule type" value="Genomic_DNA"/>
</dbReference>
<comment type="caution">
    <text evidence="13">The sequence shown here is derived from an EMBL/GenBank/DDBJ whole genome shotgun (WGS) entry which is preliminary data.</text>
</comment>
<dbReference type="CDD" id="cd09599">
    <property type="entry name" value="M1_LTA4H"/>
    <property type="match status" value="1"/>
</dbReference>
<dbReference type="GO" id="GO:0004177">
    <property type="term" value="F:aminopeptidase activity"/>
    <property type="evidence" value="ECO:0007669"/>
    <property type="project" value="TreeGrafter"/>
</dbReference>
<dbReference type="Gene3D" id="3.30.2010.30">
    <property type="match status" value="1"/>
</dbReference>
<reference evidence="13 14" key="1">
    <citation type="submission" date="2019-03" db="EMBL/GenBank/DDBJ databases">
        <title>Rhodosporidium diobovatum UCD-FST 08-225 genome sequencing, assembly, and annotation.</title>
        <authorList>
            <person name="Fakankun I.U."/>
            <person name="Fristensky B."/>
            <person name="Levin D.B."/>
        </authorList>
    </citation>
    <scope>NUCLEOTIDE SEQUENCE [LARGE SCALE GENOMIC DNA]</scope>
    <source>
        <strain evidence="13 14">UCD-FST 08-225</strain>
    </source>
</reference>
<dbReference type="GO" id="GO:0008237">
    <property type="term" value="F:metallopeptidase activity"/>
    <property type="evidence" value="ECO:0007669"/>
    <property type="project" value="UniProtKB-KW"/>
</dbReference>
<dbReference type="SUPFAM" id="SSF55486">
    <property type="entry name" value="Metalloproteases ('zincins'), catalytic domain"/>
    <property type="match status" value="1"/>
</dbReference>
<keyword evidence="3" id="KW-0963">Cytoplasm</keyword>
<dbReference type="InterPro" id="IPR034015">
    <property type="entry name" value="M1_LTA4H"/>
</dbReference>